<evidence type="ECO:0000313" key="1">
    <source>
        <dbReference type="EMBL" id="KAG7360440.1"/>
    </source>
</evidence>
<protein>
    <submittedName>
        <fullName evidence="1">Uncharacterized protein</fullName>
    </submittedName>
</protein>
<gene>
    <name evidence="1" type="ORF">IV203_035539</name>
</gene>
<dbReference type="Proteomes" id="UP000693970">
    <property type="component" value="Unassembled WGS sequence"/>
</dbReference>
<evidence type="ECO:0000313" key="2">
    <source>
        <dbReference type="Proteomes" id="UP000693970"/>
    </source>
</evidence>
<comment type="caution">
    <text evidence="1">The sequence shown here is derived from an EMBL/GenBank/DDBJ whole genome shotgun (WGS) entry which is preliminary data.</text>
</comment>
<reference evidence="1" key="1">
    <citation type="journal article" date="2021" name="Sci. Rep.">
        <title>Diploid genomic architecture of Nitzschia inconspicua, an elite biomass production diatom.</title>
        <authorList>
            <person name="Oliver A."/>
            <person name="Podell S."/>
            <person name="Pinowska A."/>
            <person name="Traller J.C."/>
            <person name="Smith S.R."/>
            <person name="McClure R."/>
            <person name="Beliaev A."/>
            <person name="Bohutskyi P."/>
            <person name="Hill E.A."/>
            <person name="Rabines A."/>
            <person name="Zheng H."/>
            <person name="Allen L.Z."/>
            <person name="Kuo A."/>
            <person name="Grigoriev I.V."/>
            <person name="Allen A.E."/>
            <person name="Hazlebeck D."/>
            <person name="Allen E.E."/>
        </authorList>
    </citation>
    <scope>NUCLEOTIDE SEQUENCE</scope>
    <source>
        <strain evidence="1">Hildebrandi</strain>
    </source>
</reference>
<proteinExistence type="predicted"/>
<dbReference type="EMBL" id="JAGRRH010000013">
    <property type="protein sequence ID" value="KAG7360440.1"/>
    <property type="molecule type" value="Genomic_DNA"/>
</dbReference>
<keyword evidence="2" id="KW-1185">Reference proteome</keyword>
<dbReference type="AlphaFoldDB" id="A0A9K3LDG7"/>
<reference evidence="1" key="2">
    <citation type="submission" date="2021-04" db="EMBL/GenBank/DDBJ databases">
        <authorList>
            <person name="Podell S."/>
        </authorList>
    </citation>
    <scope>NUCLEOTIDE SEQUENCE</scope>
    <source>
        <strain evidence="1">Hildebrandi</strain>
    </source>
</reference>
<sequence length="117" mass="13091">MTKNDITVPVLDLDTVDDVAVTPSTISDLGGGPVTALSTPNRRGYFGWEMDTLTARTIFRTPSPKKAICQPEYKRPENECRVKVMDANETLTDASLNKKKKRRWRADQIAVYSSLTD</sequence>
<accession>A0A9K3LDG7</accession>
<name>A0A9K3LDG7_9STRA</name>
<organism evidence="1 2">
    <name type="scientific">Nitzschia inconspicua</name>
    <dbReference type="NCBI Taxonomy" id="303405"/>
    <lineage>
        <taxon>Eukaryota</taxon>
        <taxon>Sar</taxon>
        <taxon>Stramenopiles</taxon>
        <taxon>Ochrophyta</taxon>
        <taxon>Bacillariophyta</taxon>
        <taxon>Bacillariophyceae</taxon>
        <taxon>Bacillariophycidae</taxon>
        <taxon>Bacillariales</taxon>
        <taxon>Bacillariaceae</taxon>
        <taxon>Nitzschia</taxon>
    </lineage>
</organism>